<dbReference type="STRING" id="1576369.SAMN05421753_104191"/>
<dbReference type="EMBL" id="FOQD01000004">
    <property type="protein sequence ID" value="SFH97436.1"/>
    <property type="molecule type" value="Genomic_DNA"/>
</dbReference>
<evidence type="ECO:0000313" key="2">
    <source>
        <dbReference type="Proteomes" id="UP000199518"/>
    </source>
</evidence>
<reference evidence="2" key="1">
    <citation type="submission" date="2016-10" db="EMBL/GenBank/DDBJ databases">
        <authorList>
            <person name="Varghese N."/>
            <person name="Submissions S."/>
        </authorList>
    </citation>
    <scope>NUCLEOTIDE SEQUENCE [LARGE SCALE GENOMIC DNA]</scope>
    <source>
        <strain evidence="2">DSM 26348</strain>
    </source>
</reference>
<dbReference type="AlphaFoldDB" id="A0A1I3EEW3"/>
<proteinExistence type="predicted"/>
<dbReference type="Proteomes" id="UP000199518">
    <property type="component" value="Unassembled WGS sequence"/>
</dbReference>
<name>A0A1I3EEW3_9PLAN</name>
<evidence type="ECO:0000313" key="1">
    <source>
        <dbReference type="EMBL" id="SFH97436.1"/>
    </source>
</evidence>
<gene>
    <name evidence="1" type="ORF">SAMN05421753_104191</name>
</gene>
<organism evidence="1 2">
    <name type="scientific">Planctomicrobium piriforme</name>
    <dbReference type="NCBI Taxonomy" id="1576369"/>
    <lineage>
        <taxon>Bacteria</taxon>
        <taxon>Pseudomonadati</taxon>
        <taxon>Planctomycetota</taxon>
        <taxon>Planctomycetia</taxon>
        <taxon>Planctomycetales</taxon>
        <taxon>Planctomycetaceae</taxon>
        <taxon>Planctomicrobium</taxon>
    </lineage>
</organism>
<accession>A0A1I3EEW3</accession>
<protein>
    <submittedName>
        <fullName evidence="1">Uncharacterized protein</fullName>
    </submittedName>
</protein>
<sequence length="55" mass="6130">MVSQGFFYALMFAARAYDTMTLRQSIETRSVSRSDLILATGPLCDDKHSGLFPGR</sequence>
<keyword evidence="2" id="KW-1185">Reference proteome</keyword>